<evidence type="ECO:0000313" key="2">
    <source>
        <dbReference type="Proteomes" id="UP001358586"/>
    </source>
</evidence>
<gene>
    <name evidence="1" type="ORF">PVK06_044111</name>
</gene>
<comment type="caution">
    <text evidence="1">The sequence shown here is derived from an EMBL/GenBank/DDBJ whole genome shotgun (WGS) entry which is preliminary data.</text>
</comment>
<keyword evidence="2" id="KW-1185">Reference proteome</keyword>
<evidence type="ECO:0008006" key="3">
    <source>
        <dbReference type="Google" id="ProtNLM"/>
    </source>
</evidence>
<dbReference type="EMBL" id="JARKNE010000012">
    <property type="protein sequence ID" value="KAK5776152.1"/>
    <property type="molecule type" value="Genomic_DNA"/>
</dbReference>
<proteinExistence type="predicted"/>
<dbReference type="Proteomes" id="UP001358586">
    <property type="component" value="Chromosome 12"/>
</dbReference>
<reference evidence="1 2" key="1">
    <citation type="submission" date="2023-03" db="EMBL/GenBank/DDBJ databases">
        <title>WGS of Gossypium arboreum.</title>
        <authorList>
            <person name="Yu D."/>
        </authorList>
    </citation>
    <scope>NUCLEOTIDE SEQUENCE [LARGE SCALE GENOMIC DNA]</scope>
    <source>
        <tissue evidence="1">Leaf</tissue>
    </source>
</reference>
<evidence type="ECO:0000313" key="1">
    <source>
        <dbReference type="EMBL" id="KAK5776152.1"/>
    </source>
</evidence>
<protein>
    <recommendedName>
        <fullName evidence="3">Reverse transcriptase</fullName>
    </recommendedName>
</protein>
<sequence length="156" mass="18576">MGGLREEARMEVFRRTLESCELVDISYSGPWFTWERGQLLENNVRERIDRGVVNDACSSSYLNRILSLAKGLRQWAARITVKKGYKVKKLTRKFAVMNDTERTDDLLAELLNVKLYLNMEMDKEEWYWEQHAKANWLQWVIRILISFTNLLLREDE</sequence>
<organism evidence="1 2">
    <name type="scientific">Gossypium arboreum</name>
    <name type="common">Tree cotton</name>
    <name type="synonym">Gossypium nanking</name>
    <dbReference type="NCBI Taxonomy" id="29729"/>
    <lineage>
        <taxon>Eukaryota</taxon>
        <taxon>Viridiplantae</taxon>
        <taxon>Streptophyta</taxon>
        <taxon>Embryophyta</taxon>
        <taxon>Tracheophyta</taxon>
        <taxon>Spermatophyta</taxon>
        <taxon>Magnoliopsida</taxon>
        <taxon>eudicotyledons</taxon>
        <taxon>Gunneridae</taxon>
        <taxon>Pentapetalae</taxon>
        <taxon>rosids</taxon>
        <taxon>malvids</taxon>
        <taxon>Malvales</taxon>
        <taxon>Malvaceae</taxon>
        <taxon>Malvoideae</taxon>
        <taxon>Gossypium</taxon>
    </lineage>
</organism>
<accession>A0ABR0MQQ4</accession>
<name>A0ABR0MQQ4_GOSAR</name>